<dbReference type="EMBL" id="DTGT01000380">
    <property type="protein sequence ID" value="HGH61937.1"/>
    <property type="molecule type" value="Genomic_DNA"/>
</dbReference>
<dbReference type="GO" id="GO:0004252">
    <property type="term" value="F:serine-type endopeptidase activity"/>
    <property type="evidence" value="ECO:0007669"/>
    <property type="project" value="InterPro"/>
</dbReference>
<dbReference type="Gene3D" id="2.40.10.120">
    <property type="match status" value="1"/>
</dbReference>
<dbReference type="PANTHER" id="PTHR22939:SF129">
    <property type="entry name" value="SERINE PROTEASE HTRA2, MITOCHONDRIAL"/>
    <property type="match status" value="1"/>
</dbReference>
<reference evidence="3" key="1">
    <citation type="journal article" date="2020" name="mSystems">
        <title>Genome- and Community-Level Interaction Insights into Carbon Utilization and Element Cycling Functions of Hydrothermarchaeota in Hydrothermal Sediment.</title>
        <authorList>
            <person name="Zhou Z."/>
            <person name="Liu Y."/>
            <person name="Xu W."/>
            <person name="Pan J."/>
            <person name="Luo Z.H."/>
            <person name="Li M."/>
        </authorList>
    </citation>
    <scope>NUCLEOTIDE SEQUENCE [LARGE SCALE GENOMIC DNA]</scope>
    <source>
        <strain evidence="3">SpSt-769</strain>
    </source>
</reference>
<sequence length="343" mass="37199">MMPFRWGLVAFVICAFSFPVFHGNSIEAADLSVRKAATPSGPTALDPYGVLQKRENGAEYPKSPIGLSPMPFRPQPLSVAYDSQNEEKQPKYFSYPDIRELIKRVNPSVVSIRMLEAGSQWSLGNIGLNHEPHGKAMGYGSGFIVARNGLILTNEHVLRNGSQIEVELLNGRKYAARILYKDAKNDLALIKIDADGLQPVKFGDSDSVELGEWVVGIGNPYGIGQSVMIGIVSAQRRTIPGAGYPPLIQIDAAMNLGNSGGPLFNLAGEVIGINTILLWKSQGIGFATPINTARDFLTKNKLALEPSKSVAVATEGPLGPASDQPRTMSEKFNPLDPPWKFKR</sequence>
<evidence type="ECO:0000256" key="1">
    <source>
        <dbReference type="SAM" id="MobiDB-lite"/>
    </source>
</evidence>
<dbReference type="SUPFAM" id="SSF50494">
    <property type="entry name" value="Trypsin-like serine proteases"/>
    <property type="match status" value="1"/>
</dbReference>
<evidence type="ECO:0000256" key="2">
    <source>
        <dbReference type="SAM" id="SignalP"/>
    </source>
</evidence>
<comment type="caution">
    <text evidence="3">The sequence shown here is derived from an EMBL/GenBank/DDBJ whole genome shotgun (WGS) entry which is preliminary data.</text>
</comment>
<gene>
    <name evidence="3" type="ORF">ENV54_11650</name>
</gene>
<keyword evidence="2" id="KW-0732">Signal</keyword>
<evidence type="ECO:0000313" key="3">
    <source>
        <dbReference type="EMBL" id="HGH61937.1"/>
    </source>
</evidence>
<name>A0A7C4EYI0_9BACT</name>
<dbReference type="PRINTS" id="PR00834">
    <property type="entry name" value="PROTEASES2C"/>
</dbReference>
<accession>A0A7C4EYI0</accession>
<dbReference type="PANTHER" id="PTHR22939">
    <property type="entry name" value="SERINE PROTEASE FAMILY S1C HTRA-RELATED"/>
    <property type="match status" value="1"/>
</dbReference>
<keyword evidence="3" id="KW-0645">Protease</keyword>
<dbReference type="Pfam" id="PF13365">
    <property type="entry name" value="Trypsin_2"/>
    <property type="match status" value="1"/>
</dbReference>
<proteinExistence type="predicted"/>
<dbReference type="AlphaFoldDB" id="A0A7C4EYI0"/>
<organism evidence="3">
    <name type="scientific">Desulfomonile tiedjei</name>
    <dbReference type="NCBI Taxonomy" id="2358"/>
    <lineage>
        <taxon>Bacteria</taxon>
        <taxon>Pseudomonadati</taxon>
        <taxon>Thermodesulfobacteriota</taxon>
        <taxon>Desulfomonilia</taxon>
        <taxon>Desulfomonilales</taxon>
        <taxon>Desulfomonilaceae</taxon>
        <taxon>Desulfomonile</taxon>
    </lineage>
</organism>
<dbReference type="InterPro" id="IPR001940">
    <property type="entry name" value="Peptidase_S1C"/>
</dbReference>
<feature type="chain" id="PRO_5027782491" evidence="2">
    <location>
        <begin position="23"/>
        <end position="343"/>
    </location>
</feature>
<feature type="signal peptide" evidence="2">
    <location>
        <begin position="1"/>
        <end position="22"/>
    </location>
</feature>
<feature type="region of interest" description="Disordered" evidence="1">
    <location>
        <begin position="310"/>
        <end position="343"/>
    </location>
</feature>
<keyword evidence="3" id="KW-0378">Hydrolase</keyword>
<dbReference type="InterPro" id="IPR009003">
    <property type="entry name" value="Peptidase_S1_PA"/>
</dbReference>
<protein>
    <submittedName>
        <fullName evidence="3">Trypsin-like serine protease</fullName>
    </submittedName>
</protein>
<dbReference type="GO" id="GO:0006508">
    <property type="term" value="P:proteolysis"/>
    <property type="evidence" value="ECO:0007669"/>
    <property type="project" value="UniProtKB-KW"/>
</dbReference>